<dbReference type="EMBL" id="PCXL01000026">
    <property type="protein sequence ID" value="PIR37281.1"/>
    <property type="molecule type" value="Genomic_DNA"/>
</dbReference>
<dbReference type="SUPFAM" id="SSF50118">
    <property type="entry name" value="Cell growth inhibitor/plasmid maintenance toxic component"/>
    <property type="match status" value="1"/>
</dbReference>
<name>A0A2H0QSM5_9BACT</name>
<evidence type="ECO:0008006" key="3">
    <source>
        <dbReference type="Google" id="ProtNLM"/>
    </source>
</evidence>
<dbReference type="GO" id="GO:0003677">
    <property type="term" value="F:DNA binding"/>
    <property type="evidence" value="ECO:0007669"/>
    <property type="project" value="InterPro"/>
</dbReference>
<dbReference type="Proteomes" id="UP000231333">
    <property type="component" value="Unassembled WGS sequence"/>
</dbReference>
<dbReference type="Pfam" id="PF02452">
    <property type="entry name" value="PemK_toxin"/>
    <property type="match status" value="1"/>
</dbReference>
<gene>
    <name evidence="1" type="ORF">COV34_03610</name>
</gene>
<dbReference type="AlphaFoldDB" id="A0A2H0QSM5"/>
<organism evidence="1 2">
    <name type="scientific">Candidatus Zambryskibacteria bacterium CG10_big_fil_rev_8_21_14_0_10_42_12</name>
    <dbReference type="NCBI Taxonomy" id="1975115"/>
    <lineage>
        <taxon>Bacteria</taxon>
        <taxon>Candidatus Zambryskiibacteriota</taxon>
    </lineage>
</organism>
<evidence type="ECO:0000313" key="2">
    <source>
        <dbReference type="Proteomes" id="UP000231333"/>
    </source>
</evidence>
<dbReference type="Gene3D" id="2.30.30.110">
    <property type="match status" value="1"/>
</dbReference>
<dbReference type="InterPro" id="IPR003477">
    <property type="entry name" value="PemK-like"/>
</dbReference>
<comment type="caution">
    <text evidence="1">The sequence shown here is derived from an EMBL/GenBank/DDBJ whole genome shotgun (WGS) entry which is preliminary data.</text>
</comment>
<proteinExistence type="predicted"/>
<dbReference type="InterPro" id="IPR011067">
    <property type="entry name" value="Plasmid_toxin/cell-grow_inhib"/>
</dbReference>
<sequence length="135" mass="16125">MCYIHLMDKKDYTEWHGKKTEIHNEKKRPYFHEREIWFTTLGSNIGFEQDGRGEDFLRPVIILKKFNKTVALIIPLTRNKKKGIHYFSFKLNKDMSIAILSQIRLIDTKRLEYKVGYISKEEFASLKQKLTQLIT</sequence>
<reference evidence="1 2" key="1">
    <citation type="submission" date="2017-09" db="EMBL/GenBank/DDBJ databases">
        <title>Depth-based differentiation of microbial function through sediment-hosted aquifers and enrichment of novel symbionts in the deep terrestrial subsurface.</title>
        <authorList>
            <person name="Probst A.J."/>
            <person name="Ladd B."/>
            <person name="Jarett J.K."/>
            <person name="Geller-Mcgrath D.E."/>
            <person name="Sieber C.M."/>
            <person name="Emerson J.B."/>
            <person name="Anantharaman K."/>
            <person name="Thomas B.C."/>
            <person name="Malmstrom R."/>
            <person name="Stieglmeier M."/>
            <person name="Klingl A."/>
            <person name="Woyke T."/>
            <person name="Ryan C.M."/>
            <person name="Banfield J.F."/>
        </authorList>
    </citation>
    <scope>NUCLEOTIDE SEQUENCE [LARGE SCALE GENOMIC DNA]</scope>
    <source>
        <strain evidence="1">CG10_big_fil_rev_8_21_14_0_10_42_12</strain>
    </source>
</reference>
<evidence type="ECO:0000313" key="1">
    <source>
        <dbReference type="EMBL" id="PIR37281.1"/>
    </source>
</evidence>
<protein>
    <recommendedName>
        <fullName evidence="3">Toxin-antitoxin system protein</fullName>
    </recommendedName>
</protein>
<accession>A0A2H0QSM5</accession>